<sequence length="126" mass="12981">MGRVVPGRRIVPGWMPPDVQGGLDPKISGKRGPQMTTPTSIGVTPYTVASVFQQPVASSVSTDYSSPIQTVAAAGSGGSARLIEEMGTRSIDRAIVDPFPALGLVSTKKVGAVQGKWSKGSGACRL</sequence>
<feature type="region of interest" description="Disordered" evidence="1">
    <location>
        <begin position="15"/>
        <end position="38"/>
    </location>
</feature>
<proteinExistence type="predicted"/>
<accession>A0A4Q9PYC8</accession>
<evidence type="ECO:0000256" key="1">
    <source>
        <dbReference type="SAM" id="MobiDB-lite"/>
    </source>
</evidence>
<protein>
    <submittedName>
        <fullName evidence="2">Uncharacterized protein</fullName>
    </submittedName>
</protein>
<keyword evidence="3" id="KW-1185">Reference proteome</keyword>
<evidence type="ECO:0000313" key="2">
    <source>
        <dbReference type="EMBL" id="TBU59570.1"/>
    </source>
</evidence>
<gene>
    <name evidence="2" type="ORF">BD310DRAFT_924554</name>
</gene>
<dbReference type="EMBL" id="ML145112">
    <property type="protein sequence ID" value="TBU59570.1"/>
    <property type="molecule type" value="Genomic_DNA"/>
</dbReference>
<evidence type="ECO:0000313" key="3">
    <source>
        <dbReference type="Proteomes" id="UP000292082"/>
    </source>
</evidence>
<reference evidence="2 3" key="1">
    <citation type="submission" date="2019-01" db="EMBL/GenBank/DDBJ databases">
        <title>Draft genome sequences of three monokaryotic isolates of the white-rot basidiomycete fungus Dichomitus squalens.</title>
        <authorList>
            <consortium name="DOE Joint Genome Institute"/>
            <person name="Lopez S.C."/>
            <person name="Andreopoulos B."/>
            <person name="Pangilinan J."/>
            <person name="Lipzen A."/>
            <person name="Riley R."/>
            <person name="Ahrendt S."/>
            <person name="Ng V."/>
            <person name="Barry K."/>
            <person name="Daum C."/>
            <person name="Grigoriev I.V."/>
            <person name="Hilden K.S."/>
            <person name="Makela M.R."/>
            <person name="de Vries R.P."/>
        </authorList>
    </citation>
    <scope>NUCLEOTIDE SEQUENCE [LARGE SCALE GENOMIC DNA]</scope>
    <source>
        <strain evidence="2 3">CBS 464.89</strain>
    </source>
</reference>
<dbReference type="Proteomes" id="UP000292082">
    <property type="component" value="Unassembled WGS sequence"/>
</dbReference>
<dbReference type="AlphaFoldDB" id="A0A4Q9PYC8"/>
<organism evidence="2 3">
    <name type="scientific">Dichomitus squalens</name>
    <dbReference type="NCBI Taxonomy" id="114155"/>
    <lineage>
        <taxon>Eukaryota</taxon>
        <taxon>Fungi</taxon>
        <taxon>Dikarya</taxon>
        <taxon>Basidiomycota</taxon>
        <taxon>Agaricomycotina</taxon>
        <taxon>Agaricomycetes</taxon>
        <taxon>Polyporales</taxon>
        <taxon>Polyporaceae</taxon>
        <taxon>Dichomitus</taxon>
    </lineage>
</organism>
<name>A0A4Q9PYC8_9APHY</name>